<dbReference type="RefSeq" id="XP_008079642.1">
    <property type="nucleotide sequence ID" value="XM_008081451.1"/>
</dbReference>
<evidence type="ECO:0000313" key="3">
    <source>
        <dbReference type="Proteomes" id="UP000016922"/>
    </source>
</evidence>
<gene>
    <name evidence="2" type="ORF">GLAREA_06037</name>
</gene>
<protein>
    <submittedName>
        <fullName evidence="2">Uncharacterized protein</fullName>
    </submittedName>
</protein>
<name>S3D5H4_GLAL2</name>
<evidence type="ECO:0000313" key="2">
    <source>
        <dbReference type="EMBL" id="EPE33025.1"/>
    </source>
</evidence>
<keyword evidence="1" id="KW-0175">Coiled coil</keyword>
<dbReference type="GeneID" id="19465091"/>
<dbReference type="HOGENOM" id="CLU_1619187_0_0_1"/>
<dbReference type="Proteomes" id="UP000016922">
    <property type="component" value="Unassembled WGS sequence"/>
</dbReference>
<organism evidence="2 3">
    <name type="scientific">Glarea lozoyensis (strain ATCC 20868 / MF5171)</name>
    <dbReference type="NCBI Taxonomy" id="1116229"/>
    <lineage>
        <taxon>Eukaryota</taxon>
        <taxon>Fungi</taxon>
        <taxon>Dikarya</taxon>
        <taxon>Ascomycota</taxon>
        <taxon>Pezizomycotina</taxon>
        <taxon>Leotiomycetes</taxon>
        <taxon>Helotiales</taxon>
        <taxon>Helotiaceae</taxon>
        <taxon>Glarea</taxon>
    </lineage>
</organism>
<keyword evidence="3" id="KW-1185">Reference proteome</keyword>
<sequence>MEMTRSQFPVEDLDLSGMGFEETAIVNVTNAVRAASRRQRIHQAEIEFEETITQLETRFAGLVESQTFLSSRLSQERDAIEDVFDDCLNIGVSINHFRTAEINRDEEGNFDEDFTFRSLFQRVRGLRQRSEERLDRLEDRIRDDAIEALVDVDSWDELPFRSED</sequence>
<reference evidence="2 3" key="1">
    <citation type="journal article" date="2013" name="BMC Genomics">
        <title>Genomics-driven discovery of the pneumocandin biosynthetic gene cluster in the fungus Glarea lozoyensis.</title>
        <authorList>
            <person name="Chen L."/>
            <person name="Yue Q."/>
            <person name="Zhang X."/>
            <person name="Xiang M."/>
            <person name="Wang C."/>
            <person name="Li S."/>
            <person name="Che Y."/>
            <person name="Ortiz-Lopez F.J."/>
            <person name="Bills G.F."/>
            <person name="Liu X."/>
            <person name="An Z."/>
        </authorList>
    </citation>
    <scope>NUCLEOTIDE SEQUENCE [LARGE SCALE GENOMIC DNA]</scope>
    <source>
        <strain evidence="3">ATCC 20868 / MF5171</strain>
    </source>
</reference>
<proteinExistence type="predicted"/>
<evidence type="ECO:0000256" key="1">
    <source>
        <dbReference type="SAM" id="Coils"/>
    </source>
</evidence>
<dbReference type="AlphaFoldDB" id="S3D5H4"/>
<feature type="coiled-coil region" evidence="1">
    <location>
        <begin position="120"/>
        <end position="147"/>
    </location>
</feature>
<dbReference type="EMBL" id="KE145358">
    <property type="protein sequence ID" value="EPE33025.1"/>
    <property type="molecule type" value="Genomic_DNA"/>
</dbReference>
<dbReference type="KEGG" id="glz:GLAREA_06037"/>
<accession>S3D5H4</accession>